<accession>A0A3A2Z7G1</accession>
<dbReference type="EMBL" id="MVGC01000458">
    <property type="protein sequence ID" value="RJE19042.1"/>
    <property type="molecule type" value="Genomic_DNA"/>
</dbReference>
<organism evidence="3 4">
    <name type="scientific">Aspergillus sclerotialis</name>
    <dbReference type="NCBI Taxonomy" id="2070753"/>
    <lineage>
        <taxon>Eukaryota</taxon>
        <taxon>Fungi</taxon>
        <taxon>Dikarya</taxon>
        <taxon>Ascomycota</taxon>
        <taxon>Pezizomycotina</taxon>
        <taxon>Eurotiomycetes</taxon>
        <taxon>Eurotiomycetidae</taxon>
        <taxon>Eurotiales</taxon>
        <taxon>Aspergillaceae</taxon>
        <taxon>Aspergillus</taxon>
        <taxon>Aspergillus subgen. Polypaecilum</taxon>
    </lineage>
</organism>
<protein>
    <submittedName>
        <fullName evidence="3">STYKc</fullName>
    </submittedName>
</protein>
<dbReference type="PROSITE" id="PS50011">
    <property type="entry name" value="PROTEIN_KINASE_DOM"/>
    <property type="match status" value="1"/>
</dbReference>
<comment type="caution">
    <text evidence="3">The sequence shown here is derived from an EMBL/GenBank/DDBJ whole genome shotgun (WGS) entry which is preliminary data.</text>
</comment>
<proteinExistence type="predicted"/>
<evidence type="ECO:0000259" key="2">
    <source>
        <dbReference type="PROSITE" id="PS50011"/>
    </source>
</evidence>
<dbReference type="InterPro" id="IPR011009">
    <property type="entry name" value="Kinase-like_dom_sf"/>
</dbReference>
<gene>
    <name evidence="3" type="ORF">PHISCL_08625</name>
</gene>
<dbReference type="GO" id="GO:0005634">
    <property type="term" value="C:nucleus"/>
    <property type="evidence" value="ECO:0007669"/>
    <property type="project" value="TreeGrafter"/>
</dbReference>
<sequence>MLKPLWHIWSWLWRTALSLSQYVIWPLSRLVSTISLTGSREARGDDEERSHPGNDLSYGNSSHNIITRRVIERPSNQKLLIIGIFAEVYLLDGKVIRKTPRSENEEDMQPIIREATIYNIIGIHPRIVECMSRGGGRAEYVDVKYYPHGDLASYCQKNKITPELRSRWFQQIIEAIIVIHDHGVVHSDLALRQFFVDDNLDLRLGDFNSSQYADHPALGYEKATHCLPRDYELPNTESSDIFALGSTLYELVAGRAPYSELSSIGPESNDPDSIKAKIQRQHQADLEIESRYKNQKFPDVSNIFRGDIILGCWRGDFPTAKDALHLYVHG</sequence>
<feature type="region of interest" description="Disordered" evidence="1">
    <location>
        <begin position="41"/>
        <end position="60"/>
    </location>
</feature>
<dbReference type="Pfam" id="PF00069">
    <property type="entry name" value="Pkinase"/>
    <property type="match status" value="1"/>
</dbReference>
<dbReference type="SUPFAM" id="SSF56112">
    <property type="entry name" value="Protein kinase-like (PK-like)"/>
    <property type="match status" value="1"/>
</dbReference>
<dbReference type="Gene3D" id="1.10.510.10">
    <property type="entry name" value="Transferase(Phosphotransferase) domain 1"/>
    <property type="match status" value="1"/>
</dbReference>
<evidence type="ECO:0000256" key="1">
    <source>
        <dbReference type="SAM" id="MobiDB-lite"/>
    </source>
</evidence>
<dbReference type="STRING" id="2070753.A0A3A2Z7G1"/>
<evidence type="ECO:0000313" key="4">
    <source>
        <dbReference type="Proteomes" id="UP000266188"/>
    </source>
</evidence>
<reference evidence="4" key="1">
    <citation type="submission" date="2017-02" db="EMBL/GenBank/DDBJ databases">
        <authorList>
            <person name="Tafer H."/>
            <person name="Lopandic K."/>
        </authorList>
    </citation>
    <scope>NUCLEOTIDE SEQUENCE [LARGE SCALE GENOMIC DNA]</scope>
    <source>
        <strain evidence="4">CBS 366.77</strain>
    </source>
</reference>
<dbReference type="InterPro" id="IPR000719">
    <property type="entry name" value="Prot_kinase_dom"/>
</dbReference>
<keyword evidence="4" id="KW-1185">Reference proteome</keyword>
<dbReference type="PANTHER" id="PTHR24345">
    <property type="entry name" value="SERINE/THREONINE-PROTEIN KINASE PLK"/>
    <property type="match status" value="1"/>
</dbReference>
<dbReference type="OrthoDB" id="1668230at2759"/>
<dbReference type="Proteomes" id="UP000266188">
    <property type="component" value="Unassembled WGS sequence"/>
</dbReference>
<evidence type="ECO:0000313" key="3">
    <source>
        <dbReference type="EMBL" id="RJE19042.1"/>
    </source>
</evidence>
<name>A0A3A2Z7G1_9EURO</name>
<feature type="domain" description="Protein kinase" evidence="2">
    <location>
        <begin position="74"/>
        <end position="330"/>
    </location>
</feature>
<dbReference type="GO" id="GO:0005524">
    <property type="term" value="F:ATP binding"/>
    <property type="evidence" value="ECO:0007669"/>
    <property type="project" value="InterPro"/>
</dbReference>
<feature type="compositionally biased region" description="Basic and acidic residues" evidence="1">
    <location>
        <begin position="41"/>
        <end position="52"/>
    </location>
</feature>
<dbReference type="AlphaFoldDB" id="A0A3A2Z7G1"/>
<dbReference type="GO" id="GO:0004672">
    <property type="term" value="F:protein kinase activity"/>
    <property type="evidence" value="ECO:0007669"/>
    <property type="project" value="InterPro"/>
</dbReference>